<feature type="transmembrane region" description="Helical" evidence="8">
    <location>
        <begin position="250"/>
        <end position="269"/>
    </location>
</feature>
<reference evidence="9 10" key="1">
    <citation type="journal article" date="2013" name="J. Bacteriol.">
        <title>Roles of HynAB and Ech, the only two hydrogenases found in the model sulfate reducer Desulfovibrio gigas.</title>
        <authorList>
            <person name="Morais-Silva F.O."/>
            <person name="Santos C.I."/>
            <person name="Rodrigues R."/>
            <person name="Pereira I.A."/>
            <person name="Rodrigues-Pousada C."/>
        </authorList>
    </citation>
    <scope>NUCLEOTIDE SEQUENCE [LARGE SCALE GENOMIC DNA]</scope>
    <source>
        <strain evidence="10">ATCC 19364 / DSM 1382 / NCIMB 9332 / VKM B-1759</strain>
    </source>
</reference>
<feature type="transmembrane region" description="Helical" evidence="8">
    <location>
        <begin position="125"/>
        <end position="146"/>
    </location>
</feature>
<keyword evidence="7 8" id="KW-0472">Membrane</keyword>
<dbReference type="Pfam" id="PF03547">
    <property type="entry name" value="Mem_trans"/>
    <property type="match status" value="1"/>
</dbReference>
<feature type="transmembrane region" description="Helical" evidence="8">
    <location>
        <begin position="34"/>
        <end position="54"/>
    </location>
</feature>
<dbReference type="eggNOG" id="COG0679">
    <property type="taxonomic scope" value="Bacteria"/>
</dbReference>
<feature type="transmembrane region" description="Helical" evidence="8">
    <location>
        <begin position="190"/>
        <end position="210"/>
    </location>
</feature>
<evidence type="ECO:0000313" key="9">
    <source>
        <dbReference type="EMBL" id="AGW12066.1"/>
    </source>
</evidence>
<evidence type="ECO:0000256" key="2">
    <source>
        <dbReference type="ARBA" id="ARBA00010145"/>
    </source>
</evidence>
<dbReference type="RefSeq" id="WP_021758639.1">
    <property type="nucleotide sequence ID" value="NC_022444.1"/>
</dbReference>
<dbReference type="PANTHER" id="PTHR36838">
    <property type="entry name" value="AUXIN EFFLUX CARRIER FAMILY PROTEIN"/>
    <property type="match status" value="1"/>
</dbReference>
<dbReference type="STRING" id="1121448.DGI_0129"/>
<dbReference type="Proteomes" id="UP000016587">
    <property type="component" value="Chromosome"/>
</dbReference>
<reference evidence="10" key="2">
    <citation type="submission" date="2013-07" db="EMBL/GenBank/DDBJ databases">
        <authorList>
            <person name="Morais-Silva F.O."/>
            <person name="Rezende A.M."/>
            <person name="Pimentel C."/>
            <person name="Resende D.M."/>
            <person name="Santos C.I."/>
            <person name="Clemente C."/>
            <person name="de Oliveira L.M."/>
            <person name="da Silva S.M."/>
            <person name="Costa D.A."/>
            <person name="Varela-Raposo A."/>
            <person name="Horacio E.C.A."/>
            <person name="Matos M."/>
            <person name="Flores O."/>
            <person name="Ruiz J.C."/>
            <person name="Rodrigues-Pousada C."/>
        </authorList>
    </citation>
    <scope>NUCLEOTIDE SEQUENCE [LARGE SCALE GENOMIC DNA]</scope>
    <source>
        <strain evidence="10">ATCC 19364 / DSM 1382 / NCIMB 9332 / VKM B-1759</strain>
    </source>
</reference>
<evidence type="ECO:0000256" key="8">
    <source>
        <dbReference type="SAM" id="Phobius"/>
    </source>
</evidence>
<accession>T2G7H1</accession>
<dbReference type="InterPro" id="IPR038770">
    <property type="entry name" value="Na+/solute_symporter_sf"/>
</dbReference>
<comment type="similarity">
    <text evidence="2">Belongs to the auxin efflux carrier (TC 2.A.69) family.</text>
</comment>
<feature type="transmembrane region" description="Helical" evidence="8">
    <location>
        <begin position="61"/>
        <end position="82"/>
    </location>
</feature>
<sequence length="303" mass="31464">MTILLPLFACMALGWGCSQWRLLPETLWPDVERLTYYLLLPAMLLSTLAAAPTVTAEGLPAVSMAGALISAVVGVTGLGLFLQARLRFDGPEFSSIFQGSMRPNIYVGLAAAAALFGQEGLTLSAVALLVMIPMVNLLCVPVVSFFGCRGDYGAGHIVLSILKNPLLLACAAGLGINLAGLPLPEPVFETIRLLGGAALPLGLMAVGAGLTIKELPRSWQPVLVSCLLKFVALPGLTWLACSLYRTPPRAAAICVLFAAVPAAASASVLARQLGGDDRLMAAIITGQTILAVATVPATIYLLG</sequence>
<dbReference type="InterPro" id="IPR004776">
    <property type="entry name" value="Mem_transp_PIN-like"/>
</dbReference>
<name>T2G7H1_MEGG1</name>
<dbReference type="KEGG" id="dgg:DGI_0129"/>
<protein>
    <submittedName>
        <fullName evidence="9">Putative auxin efflux carrier protein</fullName>
    </submittedName>
</protein>
<evidence type="ECO:0000313" key="10">
    <source>
        <dbReference type="Proteomes" id="UP000016587"/>
    </source>
</evidence>
<dbReference type="EMBL" id="CP006585">
    <property type="protein sequence ID" value="AGW12066.1"/>
    <property type="molecule type" value="Genomic_DNA"/>
</dbReference>
<feature type="transmembrane region" description="Helical" evidence="8">
    <location>
        <begin position="166"/>
        <end position="184"/>
    </location>
</feature>
<dbReference type="PATRIC" id="fig|1121448.10.peg.130"/>
<keyword evidence="5 8" id="KW-0812">Transmembrane</keyword>
<proteinExistence type="inferred from homology"/>
<evidence type="ECO:0000256" key="5">
    <source>
        <dbReference type="ARBA" id="ARBA00022692"/>
    </source>
</evidence>
<evidence type="ECO:0000256" key="6">
    <source>
        <dbReference type="ARBA" id="ARBA00022989"/>
    </source>
</evidence>
<evidence type="ECO:0000256" key="3">
    <source>
        <dbReference type="ARBA" id="ARBA00022448"/>
    </source>
</evidence>
<dbReference type="GO" id="GO:0055085">
    <property type="term" value="P:transmembrane transport"/>
    <property type="evidence" value="ECO:0007669"/>
    <property type="project" value="InterPro"/>
</dbReference>
<comment type="subcellular location">
    <subcellularLocation>
        <location evidence="1">Cell membrane</location>
        <topology evidence="1">Multi-pass membrane protein</topology>
    </subcellularLocation>
</comment>
<keyword evidence="4" id="KW-1003">Cell membrane</keyword>
<gene>
    <name evidence="9" type="ORF">DGI_0129</name>
</gene>
<evidence type="ECO:0000256" key="4">
    <source>
        <dbReference type="ARBA" id="ARBA00022475"/>
    </source>
</evidence>
<feature type="transmembrane region" description="Helical" evidence="8">
    <location>
        <begin position="281"/>
        <end position="302"/>
    </location>
</feature>
<keyword evidence="3" id="KW-0813">Transport</keyword>
<dbReference type="OrthoDB" id="9805563at2"/>
<dbReference type="AlphaFoldDB" id="T2G7H1"/>
<evidence type="ECO:0000256" key="7">
    <source>
        <dbReference type="ARBA" id="ARBA00023136"/>
    </source>
</evidence>
<evidence type="ECO:0000256" key="1">
    <source>
        <dbReference type="ARBA" id="ARBA00004651"/>
    </source>
</evidence>
<feature type="transmembrane region" description="Helical" evidence="8">
    <location>
        <begin position="222"/>
        <end position="244"/>
    </location>
</feature>
<keyword evidence="10" id="KW-1185">Reference proteome</keyword>
<dbReference type="GO" id="GO:0005886">
    <property type="term" value="C:plasma membrane"/>
    <property type="evidence" value="ECO:0007669"/>
    <property type="project" value="UniProtKB-SubCell"/>
</dbReference>
<keyword evidence="6 8" id="KW-1133">Transmembrane helix</keyword>
<dbReference type="HOGENOM" id="CLU_056175_3_1_7"/>
<dbReference type="PANTHER" id="PTHR36838:SF4">
    <property type="entry name" value="AUXIN EFFLUX CARRIER FAMILY PROTEIN"/>
    <property type="match status" value="1"/>
</dbReference>
<organism evidence="9 10">
    <name type="scientific">Megalodesulfovibrio gigas (strain ATCC 19364 / DSM 1382 / NCIMB 9332 / VKM B-1759)</name>
    <name type="common">Desulfovibrio gigas</name>
    <dbReference type="NCBI Taxonomy" id="1121448"/>
    <lineage>
        <taxon>Bacteria</taxon>
        <taxon>Pseudomonadati</taxon>
        <taxon>Thermodesulfobacteriota</taxon>
        <taxon>Desulfovibrionia</taxon>
        <taxon>Desulfovibrionales</taxon>
        <taxon>Desulfovibrionaceae</taxon>
        <taxon>Megalodesulfovibrio</taxon>
    </lineage>
</organism>
<dbReference type="Gene3D" id="1.20.1530.20">
    <property type="match status" value="1"/>
</dbReference>